<dbReference type="InterPro" id="IPR009057">
    <property type="entry name" value="Homeodomain-like_sf"/>
</dbReference>
<evidence type="ECO:0000313" key="6">
    <source>
        <dbReference type="EMBL" id="BDE94752.1"/>
    </source>
</evidence>
<dbReference type="Pfam" id="PF00440">
    <property type="entry name" value="TetR_N"/>
    <property type="match status" value="1"/>
</dbReference>
<dbReference type="Gene3D" id="1.10.357.10">
    <property type="entry name" value="Tetracycline Repressor, domain 2"/>
    <property type="match status" value="1"/>
</dbReference>
<keyword evidence="1" id="KW-0805">Transcription regulation</keyword>
<keyword evidence="7" id="KW-1185">Reference proteome</keyword>
<evidence type="ECO:0000313" key="7">
    <source>
        <dbReference type="Proteomes" id="UP001320544"/>
    </source>
</evidence>
<dbReference type="InterPro" id="IPR001647">
    <property type="entry name" value="HTH_TetR"/>
</dbReference>
<proteinExistence type="predicted"/>
<dbReference type="PANTHER" id="PTHR30055">
    <property type="entry name" value="HTH-TYPE TRANSCRIPTIONAL REGULATOR RUTR"/>
    <property type="match status" value="1"/>
</dbReference>
<organism evidence="6 7">
    <name type="scientific">Raoultibacter timonensis</name>
    <dbReference type="NCBI Taxonomy" id="1907662"/>
    <lineage>
        <taxon>Bacteria</taxon>
        <taxon>Bacillati</taxon>
        <taxon>Actinomycetota</taxon>
        <taxon>Coriobacteriia</taxon>
        <taxon>Eggerthellales</taxon>
        <taxon>Eggerthellaceae</taxon>
        <taxon>Raoultibacter</taxon>
    </lineage>
</organism>
<keyword evidence="3" id="KW-0804">Transcription</keyword>
<dbReference type="InterPro" id="IPR023772">
    <property type="entry name" value="DNA-bd_HTH_TetR-type_CS"/>
</dbReference>
<dbReference type="RefSeq" id="WP_244387538.1">
    <property type="nucleotide sequence ID" value="NZ_AP025564.1"/>
</dbReference>
<evidence type="ECO:0000256" key="4">
    <source>
        <dbReference type="PROSITE-ProRule" id="PRU00335"/>
    </source>
</evidence>
<evidence type="ECO:0000256" key="3">
    <source>
        <dbReference type="ARBA" id="ARBA00023163"/>
    </source>
</evidence>
<accession>A0ABN6MDB1</accession>
<evidence type="ECO:0000256" key="2">
    <source>
        <dbReference type="ARBA" id="ARBA00023125"/>
    </source>
</evidence>
<evidence type="ECO:0000259" key="5">
    <source>
        <dbReference type="PROSITE" id="PS50977"/>
    </source>
</evidence>
<evidence type="ECO:0000256" key="1">
    <source>
        <dbReference type="ARBA" id="ARBA00023015"/>
    </source>
</evidence>
<dbReference type="EMBL" id="AP025564">
    <property type="protein sequence ID" value="BDE94752.1"/>
    <property type="molecule type" value="Genomic_DNA"/>
</dbReference>
<keyword evidence="2 4" id="KW-0238">DNA-binding</keyword>
<dbReference type="InterPro" id="IPR050109">
    <property type="entry name" value="HTH-type_TetR-like_transc_reg"/>
</dbReference>
<dbReference type="PRINTS" id="PR00455">
    <property type="entry name" value="HTHTETR"/>
</dbReference>
<dbReference type="SUPFAM" id="SSF46689">
    <property type="entry name" value="Homeodomain-like"/>
    <property type="match status" value="1"/>
</dbReference>
<gene>
    <name evidence="6" type="ORF">CE91St30_00850</name>
</gene>
<reference evidence="6 7" key="1">
    <citation type="submission" date="2022-01" db="EMBL/GenBank/DDBJ databases">
        <title>Novel bile acid biosynthetic pathways are enriched in the microbiome of centenarians.</title>
        <authorList>
            <person name="Sato Y."/>
            <person name="Atarashi K."/>
            <person name="Plichta R.D."/>
            <person name="Arai Y."/>
            <person name="Sasajima S."/>
            <person name="Kearney M.S."/>
            <person name="Suda W."/>
            <person name="Takeshita K."/>
            <person name="Sasaki T."/>
            <person name="Okamoto S."/>
            <person name="Skelly N.A."/>
            <person name="Okamura Y."/>
            <person name="Vlamakis H."/>
            <person name="Li Y."/>
            <person name="Tanoue T."/>
            <person name="Takei H."/>
            <person name="Nittono H."/>
            <person name="Narushima S."/>
            <person name="Irie J."/>
            <person name="Itoh H."/>
            <person name="Moriya K."/>
            <person name="Sugiura Y."/>
            <person name="Suematsu M."/>
            <person name="Moritoki N."/>
            <person name="Shibata S."/>
            <person name="Littman R.D."/>
            <person name="Fischbach A.M."/>
            <person name="Uwamino Y."/>
            <person name="Inoue T."/>
            <person name="Honda A."/>
            <person name="Hattori M."/>
            <person name="Murai T."/>
            <person name="Xavier J.R."/>
            <person name="Hirose N."/>
            <person name="Honda K."/>
        </authorList>
    </citation>
    <scope>NUCLEOTIDE SEQUENCE [LARGE SCALE GENOMIC DNA]</scope>
    <source>
        <strain evidence="6 7">CE91-St30</strain>
    </source>
</reference>
<dbReference type="PROSITE" id="PS01081">
    <property type="entry name" value="HTH_TETR_1"/>
    <property type="match status" value="1"/>
</dbReference>
<feature type="DNA-binding region" description="H-T-H motif" evidence="4">
    <location>
        <begin position="41"/>
        <end position="60"/>
    </location>
</feature>
<protein>
    <recommendedName>
        <fullName evidence="5">HTH tetR-type domain-containing protein</fullName>
    </recommendedName>
</protein>
<name>A0ABN6MDB1_9ACTN</name>
<dbReference type="PANTHER" id="PTHR30055:SF234">
    <property type="entry name" value="HTH-TYPE TRANSCRIPTIONAL REGULATOR BETI"/>
    <property type="match status" value="1"/>
</dbReference>
<sequence length="210" mass="22872">MGSKDVDQAGGLRERKRRQTREAIERAAITLVGEFGYGGVTVDAICARAGISQGTFFNYFPTKDAAIVGVGTFELKDEAVFAALDRYESPTLFHAVLSLFLDIVRGYDWDGDIAQMRIKLVKETPALMKLFLNNSFEYVEAFRASATAYLASHEELRTCADTLDVADEASVAVSHALEAAKFALYQATKTPGASLMGADEVERILRSAIG</sequence>
<dbReference type="PROSITE" id="PS50977">
    <property type="entry name" value="HTH_TETR_2"/>
    <property type="match status" value="1"/>
</dbReference>
<dbReference type="Proteomes" id="UP001320544">
    <property type="component" value="Chromosome"/>
</dbReference>
<feature type="domain" description="HTH tetR-type" evidence="5">
    <location>
        <begin position="18"/>
        <end position="78"/>
    </location>
</feature>